<organism evidence="1 2">
    <name type="scientific">Candidatus Onthousia faecipullorum</name>
    <dbReference type="NCBI Taxonomy" id="2840887"/>
    <lineage>
        <taxon>Bacteria</taxon>
        <taxon>Bacillati</taxon>
        <taxon>Bacillota</taxon>
        <taxon>Bacilli</taxon>
        <taxon>Candidatus Onthousia</taxon>
    </lineage>
</organism>
<name>A0A9D1GB85_9FIRM</name>
<reference evidence="1" key="1">
    <citation type="submission" date="2020-10" db="EMBL/GenBank/DDBJ databases">
        <authorList>
            <person name="Gilroy R."/>
        </authorList>
    </citation>
    <scope>NUCLEOTIDE SEQUENCE</scope>
    <source>
        <strain evidence="1">CHK195-26880</strain>
    </source>
</reference>
<accession>A0A9D1GB85</accession>
<dbReference type="EMBL" id="DVKQ01000007">
    <property type="protein sequence ID" value="HIT36994.1"/>
    <property type="molecule type" value="Genomic_DNA"/>
</dbReference>
<evidence type="ECO:0000313" key="2">
    <source>
        <dbReference type="Proteomes" id="UP000886833"/>
    </source>
</evidence>
<dbReference type="AlphaFoldDB" id="A0A9D1GB85"/>
<evidence type="ECO:0000313" key="1">
    <source>
        <dbReference type="EMBL" id="HIT36994.1"/>
    </source>
</evidence>
<comment type="caution">
    <text evidence="1">The sequence shown here is derived from an EMBL/GenBank/DDBJ whole genome shotgun (WGS) entry which is preliminary data.</text>
</comment>
<reference evidence="1" key="2">
    <citation type="journal article" date="2021" name="PeerJ">
        <title>Extensive microbial diversity within the chicken gut microbiome revealed by metagenomics and culture.</title>
        <authorList>
            <person name="Gilroy R."/>
            <person name="Ravi A."/>
            <person name="Getino M."/>
            <person name="Pursley I."/>
            <person name="Horton D.L."/>
            <person name="Alikhan N.F."/>
            <person name="Baker D."/>
            <person name="Gharbi K."/>
            <person name="Hall N."/>
            <person name="Watson M."/>
            <person name="Adriaenssens E.M."/>
            <person name="Foster-Nyarko E."/>
            <person name="Jarju S."/>
            <person name="Secka A."/>
            <person name="Antonio M."/>
            <person name="Oren A."/>
            <person name="Chaudhuri R.R."/>
            <person name="La Ragione R."/>
            <person name="Hildebrand F."/>
            <person name="Pallen M.J."/>
        </authorList>
    </citation>
    <scope>NUCLEOTIDE SEQUENCE</scope>
    <source>
        <strain evidence="1">CHK195-26880</strain>
    </source>
</reference>
<protein>
    <submittedName>
        <fullName evidence="1">Uncharacterized protein</fullName>
    </submittedName>
</protein>
<sequence length="271" mass="32001">MTTYSEVIESLKEEERITELYRFQGPNNFDYFNIKTNHFDNSSNHYVYFSRTKNHHYYFSVKRIRQLINTTVLKDTPYIVSNRQLKDDKAFHKISNLIINSDSLKNLNSITLICDSTYYELLKSNSVSSSLKKLPNLIEKVDSKIYGGGYGVSCAWLNLLDDLTFFSAYTRITNKDILDIIKNMKKGRKITTPYLVSSILENKKKTYRISDNLHNTFHKYNIMNDLEEIYEQKLYLDSSSPTKTINRVLTSYQKNRDKILIKLDNSYHKYY</sequence>
<dbReference type="Proteomes" id="UP000886833">
    <property type="component" value="Unassembled WGS sequence"/>
</dbReference>
<proteinExistence type="predicted"/>
<gene>
    <name evidence="1" type="ORF">IAB59_00770</name>
</gene>